<comment type="caution">
    <text evidence="14">The sequence shown here is derived from an EMBL/GenBank/DDBJ whole genome shotgun (WGS) entry which is preliminary data.</text>
</comment>
<keyword evidence="7" id="KW-1003">Cell membrane</keyword>
<dbReference type="GO" id="GO:0005886">
    <property type="term" value="C:plasma membrane"/>
    <property type="evidence" value="ECO:0007669"/>
    <property type="project" value="UniProtKB-SubCell"/>
</dbReference>
<feature type="transmembrane region" description="Helical" evidence="13">
    <location>
        <begin position="168"/>
        <end position="188"/>
    </location>
</feature>
<keyword evidence="15" id="KW-1185">Reference proteome</keyword>
<evidence type="ECO:0000256" key="6">
    <source>
        <dbReference type="ARBA" id="ARBA00022449"/>
    </source>
</evidence>
<dbReference type="GO" id="GO:0006811">
    <property type="term" value="P:monoatomic ion transport"/>
    <property type="evidence" value="ECO:0007669"/>
    <property type="project" value="UniProtKB-KW"/>
</dbReference>
<accession>A0A926EYG5</accession>
<evidence type="ECO:0000256" key="12">
    <source>
        <dbReference type="ARBA" id="ARBA00031636"/>
    </source>
</evidence>
<evidence type="ECO:0000256" key="3">
    <source>
        <dbReference type="ARBA" id="ARBA00010199"/>
    </source>
</evidence>
<feature type="transmembrane region" description="Helical" evidence="13">
    <location>
        <begin position="388"/>
        <end position="408"/>
    </location>
</feature>
<dbReference type="NCBIfam" id="TIGR00797">
    <property type="entry name" value="matE"/>
    <property type="match status" value="1"/>
</dbReference>
<evidence type="ECO:0000313" key="15">
    <source>
        <dbReference type="Proteomes" id="UP000601171"/>
    </source>
</evidence>
<comment type="similarity">
    <text evidence="3">Belongs to the multi antimicrobial extrusion (MATE) (TC 2.A.66.1) family.</text>
</comment>
<feature type="transmembrane region" description="Helical" evidence="13">
    <location>
        <begin position="414"/>
        <end position="436"/>
    </location>
</feature>
<evidence type="ECO:0000256" key="7">
    <source>
        <dbReference type="ARBA" id="ARBA00022475"/>
    </source>
</evidence>
<keyword evidence="5" id="KW-0813">Transport</keyword>
<dbReference type="Proteomes" id="UP000601171">
    <property type="component" value="Unassembled WGS sequence"/>
</dbReference>
<evidence type="ECO:0000256" key="5">
    <source>
        <dbReference type="ARBA" id="ARBA00022448"/>
    </source>
</evidence>
<feature type="transmembrane region" description="Helical" evidence="13">
    <location>
        <begin position="47"/>
        <end position="75"/>
    </location>
</feature>
<feature type="transmembrane region" description="Helical" evidence="13">
    <location>
        <begin position="15"/>
        <end position="35"/>
    </location>
</feature>
<proteinExistence type="inferred from homology"/>
<dbReference type="Pfam" id="PF01554">
    <property type="entry name" value="MatE"/>
    <property type="match status" value="2"/>
</dbReference>
<dbReference type="PIRSF" id="PIRSF006603">
    <property type="entry name" value="DinF"/>
    <property type="match status" value="1"/>
</dbReference>
<dbReference type="InterPro" id="IPR048279">
    <property type="entry name" value="MdtK-like"/>
</dbReference>
<keyword evidence="8 13" id="KW-0812">Transmembrane</keyword>
<dbReference type="GO" id="GO:0015297">
    <property type="term" value="F:antiporter activity"/>
    <property type="evidence" value="ECO:0007669"/>
    <property type="project" value="UniProtKB-KW"/>
</dbReference>
<dbReference type="CDD" id="cd13137">
    <property type="entry name" value="MATE_NorM_like"/>
    <property type="match status" value="1"/>
</dbReference>
<evidence type="ECO:0000256" key="13">
    <source>
        <dbReference type="SAM" id="Phobius"/>
    </source>
</evidence>
<keyword evidence="9 13" id="KW-1133">Transmembrane helix</keyword>
<dbReference type="EMBL" id="JACRTG010000026">
    <property type="protein sequence ID" value="MBC8588709.1"/>
    <property type="molecule type" value="Genomic_DNA"/>
</dbReference>
<evidence type="ECO:0000256" key="10">
    <source>
        <dbReference type="ARBA" id="ARBA00023065"/>
    </source>
</evidence>
<feature type="transmembrane region" description="Helical" evidence="13">
    <location>
        <begin position="133"/>
        <end position="156"/>
    </location>
</feature>
<keyword evidence="11 13" id="KW-0472">Membrane</keyword>
<dbReference type="GO" id="GO:0042910">
    <property type="term" value="F:xenobiotic transmembrane transporter activity"/>
    <property type="evidence" value="ECO:0007669"/>
    <property type="project" value="InterPro"/>
</dbReference>
<feature type="transmembrane region" description="Helical" evidence="13">
    <location>
        <begin position="95"/>
        <end position="113"/>
    </location>
</feature>
<dbReference type="PANTHER" id="PTHR43298">
    <property type="entry name" value="MULTIDRUG RESISTANCE PROTEIN NORM-RELATED"/>
    <property type="match status" value="1"/>
</dbReference>
<feature type="transmembrane region" description="Helical" evidence="13">
    <location>
        <begin position="354"/>
        <end position="376"/>
    </location>
</feature>
<protein>
    <recommendedName>
        <fullName evidence="4">Probable multidrug resistance protein NorM</fullName>
    </recommendedName>
    <alternativeName>
        <fullName evidence="12">Multidrug-efflux transporter</fullName>
    </alternativeName>
</protein>
<reference evidence="14" key="1">
    <citation type="submission" date="2020-08" db="EMBL/GenBank/DDBJ databases">
        <title>Genome public.</title>
        <authorList>
            <person name="Liu C."/>
            <person name="Sun Q."/>
        </authorList>
    </citation>
    <scope>NUCLEOTIDE SEQUENCE</scope>
    <source>
        <strain evidence="14">BX21</strain>
    </source>
</reference>
<dbReference type="InterPro" id="IPR050222">
    <property type="entry name" value="MATE_MdtK"/>
</dbReference>
<keyword evidence="10" id="KW-0406">Ion transport</keyword>
<dbReference type="InterPro" id="IPR002528">
    <property type="entry name" value="MATE_fam"/>
</dbReference>
<comment type="function">
    <text evidence="1">Multidrug efflux pump.</text>
</comment>
<dbReference type="PANTHER" id="PTHR43298:SF2">
    <property type="entry name" value="FMN_FAD EXPORTER YEEO-RELATED"/>
    <property type="match status" value="1"/>
</dbReference>
<feature type="transmembrane region" description="Helical" evidence="13">
    <location>
        <begin position="194"/>
        <end position="214"/>
    </location>
</feature>
<organism evidence="14 15">
    <name type="scientific">Paratissierella segnis</name>
    <dbReference type="NCBI Taxonomy" id="2763679"/>
    <lineage>
        <taxon>Bacteria</taxon>
        <taxon>Bacillati</taxon>
        <taxon>Bacillota</taxon>
        <taxon>Tissierellia</taxon>
        <taxon>Tissierellales</taxon>
        <taxon>Tissierellaceae</taxon>
        <taxon>Paratissierella</taxon>
    </lineage>
</organism>
<evidence type="ECO:0000256" key="11">
    <source>
        <dbReference type="ARBA" id="ARBA00023136"/>
    </source>
</evidence>
<evidence type="ECO:0000313" key="14">
    <source>
        <dbReference type="EMBL" id="MBC8588709.1"/>
    </source>
</evidence>
<evidence type="ECO:0000256" key="1">
    <source>
        <dbReference type="ARBA" id="ARBA00003408"/>
    </source>
</evidence>
<evidence type="ECO:0000256" key="9">
    <source>
        <dbReference type="ARBA" id="ARBA00022989"/>
    </source>
</evidence>
<comment type="subcellular location">
    <subcellularLocation>
        <location evidence="2">Cell membrane</location>
        <topology evidence="2">Multi-pass membrane protein</topology>
    </subcellularLocation>
</comment>
<name>A0A926EYG5_9FIRM</name>
<evidence type="ECO:0000256" key="2">
    <source>
        <dbReference type="ARBA" id="ARBA00004651"/>
    </source>
</evidence>
<dbReference type="AlphaFoldDB" id="A0A926EYG5"/>
<evidence type="ECO:0000256" key="4">
    <source>
        <dbReference type="ARBA" id="ARBA00020268"/>
    </source>
</evidence>
<feature type="transmembrane region" description="Helical" evidence="13">
    <location>
        <begin position="322"/>
        <end position="342"/>
    </location>
</feature>
<evidence type="ECO:0000256" key="8">
    <source>
        <dbReference type="ARBA" id="ARBA00022692"/>
    </source>
</evidence>
<gene>
    <name evidence="14" type="ORF">H8707_10825</name>
</gene>
<sequence>MNGLKKAGLFSNRDLINLIIPLIIEQLLAVTVGMADTIMVASVGESAVSAVSLVDSISILLINIFAALATGGAVVAGHYIGERKEEKAKEAGEQLIAFVTVISIIIMIIMYIGREFILHKVFGAIDPDVASYANTYMSIVFASIPFIAIYNSGAALFRTMGDSKTTMVTSLIMNAINVIGNATLVFGFKMGVAGVAIPTLVSRGVAALIIMILLRDDHLSININDYSKYKYNGKMVKNILDIGIPNGIENSMFQLGKIMLLSVVSEFGTASIAANAVANTVTAFQNLPSKAIGLGLITVVSQCVGAVDYEQARYYTKKLLKYAYISLLLINSVVILALPFILKIYNLSTITAKMARNVIIFYGINACISWSSSFTLPNTLRASNDVRYAMIVSVASMWITRIGLGVILAKNFNLGMYGVWIAMIADWYVRSLFFIIRYKGNKWEEAR</sequence>
<keyword evidence="6" id="KW-0050">Antiport</keyword>